<feature type="domain" description="Alpha-L-arabinofuranosidase C-terminal" evidence="6">
    <location>
        <begin position="432"/>
        <end position="755"/>
    </location>
</feature>
<evidence type="ECO:0000256" key="4">
    <source>
        <dbReference type="ARBA" id="ARBA00022729"/>
    </source>
</evidence>
<dbReference type="Pfam" id="PF22848">
    <property type="entry name" value="ASD1_dom"/>
    <property type="match status" value="1"/>
</dbReference>
<comment type="similarity">
    <text evidence="2">Belongs to the glycosyl hydrolase 51 family.</text>
</comment>
<evidence type="ECO:0000256" key="5">
    <source>
        <dbReference type="ARBA" id="ARBA00022801"/>
    </source>
</evidence>
<evidence type="ECO:0000313" key="7">
    <source>
        <dbReference type="EMBL" id="GAW71200.1"/>
    </source>
</evidence>
<organism evidence="7 9">
    <name type="scientific">Lentilactobacillus parakefiri</name>
    <dbReference type="NCBI Taxonomy" id="152332"/>
    <lineage>
        <taxon>Bacteria</taxon>
        <taxon>Bacillati</taxon>
        <taxon>Bacillota</taxon>
        <taxon>Bacilli</taxon>
        <taxon>Lactobacillales</taxon>
        <taxon>Lactobacillaceae</taxon>
        <taxon>Lentilactobacillus</taxon>
    </lineage>
</organism>
<comment type="catalytic activity">
    <reaction evidence="1">
        <text>Hydrolysis of terminal non-reducing alpha-L-arabinofuranoside residues in alpha-L-arabinosides.</text>
        <dbReference type="EC" id="3.2.1.55"/>
    </reaction>
</comment>
<sequence length="769" mass="87710">MNSPQLVPGTKLGAPLNDLFGIFFEDINHAADGGLYAEMVQNRSFEFAPIDNETYQPTTAWKLSDPASLKVTDKDSLNIKNRHYLEVNAQQDVDITNLGFNRGMYIEAGKRYHFSFFVKTLNGRKNVNVHLTDKVGNDVAVPTVISVESHQWLKYTADLDGNQTTTEGRLTLKFEQGTHLLVDMISLFPDDTFNHRPNYVRKDLGETLKALHPKFLRFPGGCLVHDGQLDPDDRGSMYRWKNSIGPVEQRPARRNNWGYNQTLGLGYFEYFELSEDIGAKPLPVLPGGYDPHHDREAPIDQLGEWIDDALDLIEFANGSTATKWGKIRANLGHPKPFNLEYLAIGNEEVGQAFFDRYPYFHKAIKAKYPEIKLINTAGPFAAGKEFDRGWKSAQDNHSDLVDEHYYMDPEWFLANQHRYDSYDPNGPKAFLGEYASKANQWYNAVVEASYMIGLERNADKVGLACYAPLFCNVDYENWGTDLIYFDQKEVSPTVNYFVQQLFMKYQGTDNVYYQLKDLPKAKVVDDQPIVGKFFIQGDKARAKFENIVLDDGHQKQKFGSQTVDHEEKIELGSTDATDYTITFDVTKTDQDSKGTHFCFGQQESDKWFVWILGGWANTDSMVRVHHGKADSDWTQTTWSMAKGRTYHCKLVVDDRRVQTFIDGQLFNDVVIASTVIEPVYTNMTYDRNTKQYYFKVVNVTKQPRAIMVDSDQFSNGSVYQLSGHPDAENKLGTNNQITTNRQPFNGQKLTLPPYSVTVLISPHRLDQTK</sequence>
<evidence type="ECO:0000256" key="1">
    <source>
        <dbReference type="ARBA" id="ARBA00001462"/>
    </source>
</evidence>
<evidence type="ECO:0000256" key="3">
    <source>
        <dbReference type="ARBA" id="ARBA00012670"/>
    </source>
</evidence>
<gene>
    <name evidence="8" type="ORF">C5L28_001294</name>
    <name evidence="7" type="ORF">LPKJCM_00272</name>
</gene>
<dbReference type="SMART" id="SM00813">
    <property type="entry name" value="Alpha-L-AF_C"/>
    <property type="match status" value="1"/>
</dbReference>
<comment type="caution">
    <text evidence="7">The sequence shown here is derived from an EMBL/GenBank/DDBJ whole genome shotgun (WGS) entry which is preliminary data.</text>
</comment>
<evidence type="ECO:0000313" key="9">
    <source>
        <dbReference type="Proteomes" id="UP000214739"/>
    </source>
</evidence>
<dbReference type="Pfam" id="PF06964">
    <property type="entry name" value="Alpha-L-AF_C"/>
    <property type="match status" value="1"/>
</dbReference>
<dbReference type="Proteomes" id="UP000294668">
    <property type="component" value="Unassembled WGS sequence"/>
</dbReference>
<dbReference type="EMBL" id="PUFL01000037">
    <property type="protein sequence ID" value="TDG93060.1"/>
    <property type="molecule type" value="Genomic_DNA"/>
</dbReference>
<dbReference type="EMBL" id="BDGB01000024">
    <property type="protein sequence ID" value="GAW71200.1"/>
    <property type="molecule type" value="Genomic_DNA"/>
</dbReference>
<proteinExistence type="inferred from homology"/>
<reference evidence="8" key="3">
    <citation type="submission" date="2019-02" db="EMBL/GenBank/DDBJ databases">
        <authorList>
            <person name="Buron G."/>
            <person name="Chaylann A."/>
            <person name="Dolejs I."/>
            <person name="Forster J."/>
            <person name="Miks M.H."/>
        </authorList>
    </citation>
    <scope>NUCLEOTIDE SEQUENCE</scope>
    <source>
        <strain evidence="8">DSM 10551</strain>
    </source>
</reference>
<dbReference type="Proteomes" id="UP000214739">
    <property type="component" value="Unassembled WGS sequence"/>
</dbReference>
<name>A0A224VG40_9LACO</name>
<dbReference type="Gene3D" id="2.60.120.560">
    <property type="entry name" value="Exo-inulinase, domain 1"/>
    <property type="match status" value="1"/>
</dbReference>
<dbReference type="RefSeq" id="WP_057962332.1">
    <property type="nucleotide sequence ID" value="NZ_BAAAXO010000059.1"/>
</dbReference>
<dbReference type="InterPro" id="IPR017853">
    <property type="entry name" value="GH"/>
</dbReference>
<dbReference type="InterPro" id="IPR010720">
    <property type="entry name" value="Alpha-L-AF_C"/>
</dbReference>
<evidence type="ECO:0000313" key="10">
    <source>
        <dbReference type="Proteomes" id="UP000294668"/>
    </source>
</evidence>
<dbReference type="SUPFAM" id="SSF51445">
    <property type="entry name" value="(Trans)glycosidases"/>
    <property type="match status" value="1"/>
</dbReference>
<dbReference type="AlphaFoldDB" id="A0A224VG40"/>
<dbReference type="PANTHER" id="PTHR31776:SF26">
    <property type="entry name" value="SECRETED ARABINOSIDASE"/>
    <property type="match status" value="1"/>
</dbReference>
<evidence type="ECO:0000259" key="6">
    <source>
        <dbReference type="SMART" id="SM00813"/>
    </source>
</evidence>
<accession>A0A224VG40</accession>
<keyword evidence="4" id="KW-0732">Signal</keyword>
<reference evidence="7 9" key="1">
    <citation type="journal article" date="2017" name="Biosci Microbiota Food Health">
        <title>Genomic characterization reconfirms the taxonomic status of Lactobacillus parakefiri.</title>
        <authorList>
            <person name="Tanizawa Y."/>
            <person name="Kobayashi H."/>
            <person name="Kaminuma E."/>
            <person name="Sakamoto M."/>
            <person name="Ohkuma M."/>
            <person name="Nakamura Y."/>
            <person name="Arita M."/>
            <person name="Tohno M."/>
        </authorList>
    </citation>
    <scope>NUCLEOTIDE SEQUENCE [LARGE SCALE GENOMIC DNA]</scope>
    <source>
        <strain evidence="7 9">JCM 8573</strain>
    </source>
</reference>
<reference evidence="8 10" key="2">
    <citation type="journal article" date="2019" name="Appl. Microbiol. Biotechnol.">
        <title>Uncovering carbohydrate metabolism through a genotype-phenotype association study of 56 lactic acid bacteria genomes.</title>
        <authorList>
            <person name="Buron-Moles G."/>
            <person name="Chailyan A."/>
            <person name="Dolejs I."/>
            <person name="Forster J."/>
            <person name="Miks M.H."/>
        </authorList>
    </citation>
    <scope>NUCLEOTIDE SEQUENCE [LARGE SCALE GENOMIC DNA]</scope>
    <source>
        <strain evidence="8 10">DSM 10551</strain>
    </source>
</reference>
<dbReference type="GO" id="GO:0046556">
    <property type="term" value="F:alpha-L-arabinofuranosidase activity"/>
    <property type="evidence" value="ECO:0007669"/>
    <property type="project" value="UniProtKB-EC"/>
</dbReference>
<keyword evidence="10" id="KW-1185">Reference proteome</keyword>
<dbReference type="OrthoDB" id="9758333at2"/>
<dbReference type="InterPro" id="IPR013320">
    <property type="entry name" value="ConA-like_dom_sf"/>
</dbReference>
<dbReference type="Gene3D" id="2.60.120.260">
    <property type="entry name" value="Galactose-binding domain-like"/>
    <property type="match status" value="1"/>
</dbReference>
<dbReference type="SUPFAM" id="SSF49899">
    <property type="entry name" value="Concanavalin A-like lectins/glucanases"/>
    <property type="match status" value="1"/>
</dbReference>
<dbReference type="InterPro" id="IPR055235">
    <property type="entry name" value="ASD1_cat"/>
</dbReference>
<dbReference type="EC" id="3.2.1.55" evidence="3"/>
<keyword evidence="5" id="KW-0378">Hydrolase</keyword>
<dbReference type="GO" id="GO:0046373">
    <property type="term" value="P:L-arabinose metabolic process"/>
    <property type="evidence" value="ECO:0007669"/>
    <property type="project" value="InterPro"/>
</dbReference>
<dbReference type="Gene3D" id="3.20.20.80">
    <property type="entry name" value="Glycosidases"/>
    <property type="match status" value="1"/>
</dbReference>
<dbReference type="InterPro" id="IPR051563">
    <property type="entry name" value="Glycosyl_Hydrolase_51"/>
</dbReference>
<protein>
    <recommendedName>
        <fullName evidence="3">non-reducing end alpha-L-arabinofuranosidase</fullName>
        <ecNumber evidence="3">3.2.1.55</ecNumber>
    </recommendedName>
</protein>
<dbReference type="PANTHER" id="PTHR31776">
    <property type="entry name" value="ALPHA-L-ARABINOFURANOSIDASE 1"/>
    <property type="match status" value="1"/>
</dbReference>
<evidence type="ECO:0000256" key="2">
    <source>
        <dbReference type="ARBA" id="ARBA00007186"/>
    </source>
</evidence>
<evidence type="ECO:0000313" key="8">
    <source>
        <dbReference type="EMBL" id="TDG93060.1"/>
    </source>
</evidence>